<organism evidence="3 4">
    <name type="scientific">Mycena metata</name>
    <dbReference type="NCBI Taxonomy" id="1033252"/>
    <lineage>
        <taxon>Eukaryota</taxon>
        <taxon>Fungi</taxon>
        <taxon>Dikarya</taxon>
        <taxon>Basidiomycota</taxon>
        <taxon>Agaricomycotina</taxon>
        <taxon>Agaricomycetes</taxon>
        <taxon>Agaricomycetidae</taxon>
        <taxon>Agaricales</taxon>
        <taxon>Marasmiineae</taxon>
        <taxon>Mycenaceae</taxon>
        <taxon>Mycena</taxon>
    </lineage>
</organism>
<accession>A0AAD7MNE3</accession>
<evidence type="ECO:0000256" key="2">
    <source>
        <dbReference type="SAM" id="MobiDB-lite"/>
    </source>
</evidence>
<dbReference type="EMBL" id="JARKIB010000197">
    <property type="protein sequence ID" value="KAJ7725039.1"/>
    <property type="molecule type" value="Genomic_DNA"/>
</dbReference>
<feature type="compositionally biased region" description="Gly residues" evidence="2">
    <location>
        <begin position="218"/>
        <end position="269"/>
    </location>
</feature>
<feature type="coiled-coil region" evidence="1">
    <location>
        <begin position="185"/>
        <end position="212"/>
    </location>
</feature>
<evidence type="ECO:0000313" key="4">
    <source>
        <dbReference type="Proteomes" id="UP001215598"/>
    </source>
</evidence>
<feature type="region of interest" description="Disordered" evidence="2">
    <location>
        <begin position="403"/>
        <end position="425"/>
    </location>
</feature>
<proteinExistence type="predicted"/>
<dbReference type="AlphaFoldDB" id="A0AAD7MNE3"/>
<evidence type="ECO:0000256" key="1">
    <source>
        <dbReference type="SAM" id="Coils"/>
    </source>
</evidence>
<keyword evidence="1" id="KW-0175">Coiled coil</keyword>
<comment type="caution">
    <text evidence="3">The sequence shown here is derived from an EMBL/GenBank/DDBJ whole genome shotgun (WGS) entry which is preliminary data.</text>
</comment>
<feature type="compositionally biased region" description="Gly residues" evidence="2">
    <location>
        <begin position="406"/>
        <end position="425"/>
    </location>
</feature>
<feature type="region of interest" description="Disordered" evidence="2">
    <location>
        <begin position="217"/>
        <end position="276"/>
    </location>
</feature>
<sequence length="425" mass="44976">MSNIPAWNGSSRDKIDGEEWLRLLRLHYREAKMADDEIMEDVEDRFKPGSPGQRWFKELNGDTEKKTWAQFQRSFRARYPVPVEIETPRLQLLAEVSGMRISLAEIAKRTVEVRGVGVPVLKEFASRVDEMVRDVHASEVQDAGLYTFHAALPTQIRTAVGSVPKDWGAMVEALRDIPQHVIDYLIAEHEKEDTLRKKIETLEREFAAAKIALKSVQSGGGAGAGRGGGGAGGGETASGGGTRSGAPAGVGVGRGGGGGGAVGGGGAQAGGWRRKVPTEEEKTALRALLATIVATRCLNTPEGRTAYEGQKAQWNARNGRVHPDVLAIEKAGYPLTPGTAPPGSGECWTCGMIHGRGACTRAALPELETRFRVVVGTWLGGGGGAARPQVNEVAEVEEAGPWWEVGGAGGGAATEGPGFGQGARE</sequence>
<gene>
    <name evidence="3" type="ORF">B0H16DRAFT_1736336</name>
</gene>
<name>A0AAD7MNE3_9AGAR</name>
<reference evidence="3" key="1">
    <citation type="submission" date="2023-03" db="EMBL/GenBank/DDBJ databases">
        <title>Massive genome expansion in bonnet fungi (Mycena s.s.) driven by repeated elements and novel gene families across ecological guilds.</title>
        <authorList>
            <consortium name="Lawrence Berkeley National Laboratory"/>
            <person name="Harder C.B."/>
            <person name="Miyauchi S."/>
            <person name="Viragh M."/>
            <person name="Kuo A."/>
            <person name="Thoen E."/>
            <person name="Andreopoulos B."/>
            <person name="Lu D."/>
            <person name="Skrede I."/>
            <person name="Drula E."/>
            <person name="Henrissat B."/>
            <person name="Morin E."/>
            <person name="Kohler A."/>
            <person name="Barry K."/>
            <person name="LaButti K."/>
            <person name="Morin E."/>
            <person name="Salamov A."/>
            <person name="Lipzen A."/>
            <person name="Mereny Z."/>
            <person name="Hegedus B."/>
            <person name="Baldrian P."/>
            <person name="Stursova M."/>
            <person name="Weitz H."/>
            <person name="Taylor A."/>
            <person name="Grigoriev I.V."/>
            <person name="Nagy L.G."/>
            <person name="Martin F."/>
            <person name="Kauserud H."/>
        </authorList>
    </citation>
    <scope>NUCLEOTIDE SEQUENCE</scope>
    <source>
        <strain evidence="3">CBHHK182m</strain>
    </source>
</reference>
<dbReference type="Proteomes" id="UP001215598">
    <property type="component" value="Unassembled WGS sequence"/>
</dbReference>
<evidence type="ECO:0000313" key="3">
    <source>
        <dbReference type="EMBL" id="KAJ7725039.1"/>
    </source>
</evidence>
<protein>
    <submittedName>
        <fullName evidence="3">Uncharacterized protein</fullName>
    </submittedName>
</protein>
<keyword evidence="4" id="KW-1185">Reference proteome</keyword>